<dbReference type="PATRIC" id="fig|1008153.3.peg.4037"/>
<feature type="transmembrane region" description="Helical" evidence="1">
    <location>
        <begin position="33"/>
        <end position="57"/>
    </location>
</feature>
<feature type="transmembrane region" description="Helical" evidence="1">
    <location>
        <begin position="77"/>
        <end position="103"/>
    </location>
</feature>
<dbReference type="Proteomes" id="UP000075321">
    <property type="component" value="Unassembled WGS sequence"/>
</dbReference>
<evidence type="ECO:0000313" key="3">
    <source>
        <dbReference type="Proteomes" id="UP000075321"/>
    </source>
</evidence>
<evidence type="ECO:0000256" key="1">
    <source>
        <dbReference type="SAM" id="Phobius"/>
    </source>
</evidence>
<sequence length="108" mass="11551">MKESSVSLVMSTTTTNQDTYETESTTSLMHLDALALAGAAAVVSAVVMLLLGMFGAIGVYEGAVAMMEQWHLFFEPTVVGTVAGMVEAAVISFVLVYAFAWLYNVFAR</sequence>
<dbReference type="AlphaFoldDB" id="A0A151A8X4"/>
<comment type="caution">
    <text evidence="2">The sequence shown here is derived from an EMBL/GenBank/DDBJ whole genome shotgun (WGS) entry which is preliminary data.</text>
</comment>
<name>A0A151A8X4_9EURY</name>
<keyword evidence="1" id="KW-1133">Transmembrane helix</keyword>
<keyword evidence="1" id="KW-0812">Transmembrane</keyword>
<protein>
    <submittedName>
        <fullName evidence="2">Uncharacterized protein</fullName>
    </submittedName>
</protein>
<evidence type="ECO:0000313" key="2">
    <source>
        <dbReference type="EMBL" id="KYH24146.1"/>
    </source>
</evidence>
<dbReference type="EMBL" id="LTAZ01000016">
    <property type="protein sequence ID" value="KYH24146.1"/>
    <property type="molecule type" value="Genomic_DNA"/>
</dbReference>
<accession>A0A151A8X4</accession>
<proteinExistence type="predicted"/>
<keyword evidence="1" id="KW-0472">Membrane</keyword>
<keyword evidence="3" id="KW-1185">Reference proteome</keyword>
<organism evidence="2 3">
    <name type="scientific">Halalkalicoccus paucihalophilus</name>
    <dbReference type="NCBI Taxonomy" id="1008153"/>
    <lineage>
        <taxon>Archaea</taxon>
        <taxon>Methanobacteriati</taxon>
        <taxon>Methanobacteriota</taxon>
        <taxon>Stenosarchaea group</taxon>
        <taxon>Halobacteria</taxon>
        <taxon>Halobacteriales</taxon>
        <taxon>Halococcaceae</taxon>
        <taxon>Halalkalicoccus</taxon>
    </lineage>
</organism>
<reference evidence="2 3" key="1">
    <citation type="submission" date="2016-02" db="EMBL/GenBank/DDBJ databases">
        <title>Genome sequence of Halalkalicoccus paucihalophilus DSM 24557.</title>
        <authorList>
            <person name="Poehlein A."/>
            <person name="Daniel R."/>
        </authorList>
    </citation>
    <scope>NUCLEOTIDE SEQUENCE [LARGE SCALE GENOMIC DNA]</scope>
    <source>
        <strain evidence="2 3">DSM 24557</strain>
    </source>
</reference>
<gene>
    <name evidence="2" type="ORF">HAPAU_37890</name>
</gene>